<gene>
    <name evidence="7" type="ORF">M7I_1271</name>
</gene>
<dbReference type="GO" id="GO:0051011">
    <property type="term" value="F:microtubule minus-end binding"/>
    <property type="evidence" value="ECO:0007669"/>
    <property type="project" value="TreeGrafter"/>
</dbReference>
<dbReference type="InterPro" id="IPR042241">
    <property type="entry name" value="GCP_C_sf"/>
</dbReference>
<dbReference type="PANTHER" id="PTHR19302:SF70">
    <property type="entry name" value="GAMMA-TUBULIN COMPLEX COMPONENT 6"/>
    <property type="match status" value="1"/>
</dbReference>
<dbReference type="HOGENOM" id="CLU_006331_0_0_1"/>
<keyword evidence="4 5" id="KW-0206">Cytoskeleton</keyword>
<keyword evidence="3 5" id="KW-0493">Microtubule</keyword>
<dbReference type="AlphaFoldDB" id="H0EFJ5"/>
<comment type="similarity">
    <text evidence="1 5">Belongs to the TUBGCP family.</text>
</comment>
<dbReference type="GO" id="GO:0005874">
    <property type="term" value="C:microtubule"/>
    <property type="evidence" value="ECO:0007669"/>
    <property type="project" value="UniProtKB-KW"/>
</dbReference>
<dbReference type="GO" id="GO:0000278">
    <property type="term" value="P:mitotic cell cycle"/>
    <property type="evidence" value="ECO:0007669"/>
    <property type="project" value="TreeGrafter"/>
</dbReference>
<keyword evidence="2 5" id="KW-0963">Cytoplasm</keyword>
<dbReference type="GO" id="GO:0007020">
    <property type="term" value="P:microtubule nucleation"/>
    <property type="evidence" value="ECO:0007669"/>
    <property type="project" value="InterPro"/>
</dbReference>
<dbReference type="InterPro" id="IPR007259">
    <property type="entry name" value="GCP"/>
</dbReference>
<dbReference type="GO" id="GO:0000930">
    <property type="term" value="C:gamma-tubulin complex"/>
    <property type="evidence" value="ECO:0007669"/>
    <property type="project" value="TreeGrafter"/>
</dbReference>
<dbReference type="GO" id="GO:0000922">
    <property type="term" value="C:spindle pole"/>
    <property type="evidence" value="ECO:0007669"/>
    <property type="project" value="InterPro"/>
</dbReference>
<comment type="subcellular location">
    <subcellularLocation>
        <location evidence="5">Cytoplasm</location>
        <location evidence="5">Cytoskeleton</location>
        <location evidence="5">Microtubule organizing center</location>
    </subcellularLocation>
</comment>
<dbReference type="Gene3D" id="1.20.120.1900">
    <property type="entry name" value="Gamma-tubulin complex, C-terminal domain"/>
    <property type="match status" value="1"/>
</dbReference>
<feature type="domain" description="Gamma tubulin complex component C-terminal" evidence="6">
    <location>
        <begin position="298"/>
        <end position="621"/>
    </location>
</feature>
<dbReference type="GO" id="GO:0051321">
    <property type="term" value="P:meiotic cell cycle"/>
    <property type="evidence" value="ECO:0007669"/>
    <property type="project" value="TreeGrafter"/>
</dbReference>
<evidence type="ECO:0000256" key="3">
    <source>
        <dbReference type="ARBA" id="ARBA00022701"/>
    </source>
</evidence>
<evidence type="ECO:0000256" key="2">
    <source>
        <dbReference type="ARBA" id="ARBA00022490"/>
    </source>
</evidence>
<keyword evidence="8" id="KW-1185">Reference proteome</keyword>
<evidence type="ECO:0000256" key="1">
    <source>
        <dbReference type="ARBA" id="ARBA00010337"/>
    </source>
</evidence>
<dbReference type="EMBL" id="AGUE01000020">
    <property type="protein sequence ID" value="EHL02753.1"/>
    <property type="molecule type" value="Genomic_DNA"/>
</dbReference>
<dbReference type="PANTHER" id="PTHR19302">
    <property type="entry name" value="GAMMA TUBULIN COMPLEX PROTEIN"/>
    <property type="match status" value="1"/>
</dbReference>
<dbReference type="GO" id="GO:0051225">
    <property type="term" value="P:spindle assembly"/>
    <property type="evidence" value="ECO:0007669"/>
    <property type="project" value="TreeGrafter"/>
</dbReference>
<dbReference type="InterPro" id="IPR040457">
    <property type="entry name" value="GCP_C"/>
</dbReference>
<sequence length="627" mass="70951">MDYNDRDLGQPFTIPDLWAPSQVHSRESQTGGILFSQHHFDDLNIPTSEPLLPKTPAQQNDLLHVATEEPTGYGDIWLLPEETPLEEANFKSWDVFVNESVQERQTPYITELDRATFDAALVDKTDLLRVNNSQHVVVDSRTYTVSLLALGLGRSSVIFAWNEEKQTFISAFPEMRISGFTGESMDALLTMFMDCGNITKSLQRFIHQAYTEGVSPSRVALADTVTDSMKEILLEVLARVSRPWLNFCVPGSRQIGDQPSLSAPVSLLPLLSFNHIISAQARIVNGTCMRMFFKNHNLREHLDLQHSFHLLGNGVFSTLMGLLAESHISRSNQSSSGGSTFLAQSLPGDLSFAVRDMSEDQIEKCMNPNSVEALDFLRLSYKPPQPLDAVITPVILYKYDQIFKLLLRLIRMLYVVSALFQHATTRCSRLRGLDGMAQRFRIEAQQFVSSVCGYFFDTGIAATWQVFQRKLDQVEERFNTDNHNFSLGQDEGIDKLRDYHEKVVDRIMFVLLLRKRQQPVMKLLEEIFTLILQFSERSRQLGLEVGGAPDKQVGELYAKFQRKVGVFITVCKSLSEKAGYGEKTLAGKHTPTTLGLFNLDDLAEENTICQLLLRLEMNHYYGKTVNV</sequence>
<name>H0EFJ5_GLAL7</name>
<organism evidence="7 8">
    <name type="scientific">Glarea lozoyensis (strain ATCC 74030 / MF5533)</name>
    <dbReference type="NCBI Taxonomy" id="1104152"/>
    <lineage>
        <taxon>Eukaryota</taxon>
        <taxon>Fungi</taxon>
        <taxon>Dikarya</taxon>
        <taxon>Ascomycota</taxon>
        <taxon>Pezizomycotina</taxon>
        <taxon>Leotiomycetes</taxon>
        <taxon>Helotiales</taxon>
        <taxon>Helotiaceae</taxon>
        <taxon>Glarea</taxon>
    </lineage>
</organism>
<evidence type="ECO:0000256" key="4">
    <source>
        <dbReference type="ARBA" id="ARBA00023212"/>
    </source>
</evidence>
<accession>H0EFJ5</accession>
<evidence type="ECO:0000256" key="5">
    <source>
        <dbReference type="RuleBase" id="RU363050"/>
    </source>
</evidence>
<dbReference type="GO" id="GO:0043015">
    <property type="term" value="F:gamma-tubulin binding"/>
    <property type="evidence" value="ECO:0007669"/>
    <property type="project" value="InterPro"/>
</dbReference>
<dbReference type="GO" id="GO:0005816">
    <property type="term" value="C:spindle pole body"/>
    <property type="evidence" value="ECO:0007669"/>
    <property type="project" value="UniProtKB-ARBA"/>
</dbReference>
<evidence type="ECO:0000313" key="7">
    <source>
        <dbReference type="EMBL" id="EHL02753.1"/>
    </source>
</evidence>
<reference evidence="7 8" key="1">
    <citation type="journal article" date="2012" name="Eukaryot. Cell">
        <title>Genome sequence of the fungus Glarea lozoyensis: the first genome sequence of a species from the Helotiaceae family.</title>
        <authorList>
            <person name="Youssar L."/>
            <person name="Gruening B.A."/>
            <person name="Erxleben A."/>
            <person name="Guenther S."/>
            <person name="Huettel W."/>
        </authorList>
    </citation>
    <scope>NUCLEOTIDE SEQUENCE [LARGE SCALE GENOMIC DNA]</scope>
    <source>
        <strain evidence="8">ATCC 74030 / MF5533</strain>
    </source>
</reference>
<dbReference type="Proteomes" id="UP000005446">
    <property type="component" value="Unassembled WGS sequence"/>
</dbReference>
<dbReference type="GO" id="GO:0031122">
    <property type="term" value="P:cytoplasmic microtubule organization"/>
    <property type="evidence" value="ECO:0007669"/>
    <property type="project" value="TreeGrafter"/>
</dbReference>
<dbReference type="Pfam" id="PF04130">
    <property type="entry name" value="GCP_C_terminal"/>
    <property type="match status" value="1"/>
</dbReference>
<proteinExistence type="inferred from homology"/>
<comment type="caution">
    <text evidence="7">The sequence shown here is derived from an EMBL/GenBank/DDBJ whole genome shotgun (WGS) entry which is preliminary data.</text>
</comment>
<dbReference type="InParanoid" id="H0EFJ5"/>
<evidence type="ECO:0000259" key="6">
    <source>
        <dbReference type="Pfam" id="PF04130"/>
    </source>
</evidence>
<evidence type="ECO:0000313" key="8">
    <source>
        <dbReference type="Proteomes" id="UP000005446"/>
    </source>
</evidence>
<protein>
    <recommendedName>
        <fullName evidence="5">Spindle pole body component</fullName>
    </recommendedName>
</protein>
<dbReference type="OrthoDB" id="775571at2759"/>